<proteinExistence type="inferred from homology"/>
<evidence type="ECO:0000313" key="3">
    <source>
        <dbReference type="Proteomes" id="UP001412067"/>
    </source>
</evidence>
<evidence type="ECO:0000256" key="1">
    <source>
        <dbReference type="ARBA" id="ARBA00034773"/>
    </source>
</evidence>
<comment type="similarity">
    <text evidence="1">Belongs to the senescence regulator S40 family.</text>
</comment>
<dbReference type="PANTHER" id="PTHR33083">
    <property type="entry name" value="EXPRESSED PROTEIN"/>
    <property type="match status" value="1"/>
</dbReference>
<evidence type="ECO:0000313" key="2">
    <source>
        <dbReference type="EMBL" id="KAK8966024.1"/>
    </source>
</evidence>
<dbReference type="InterPro" id="IPR007608">
    <property type="entry name" value="Senescence_reg_S40"/>
</dbReference>
<keyword evidence="3" id="KW-1185">Reference proteome</keyword>
<dbReference type="PANTHER" id="PTHR33083:SF123">
    <property type="entry name" value="EXPRESSED PROTEIN"/>
    <property type="match status" value="1"/>
</dbReference>
<gene>
    <name evidence="2" type="ORF">KSP40_PGU008848</name>
</gene>
<dbReference type="EMBL" id="JBBWWR010000005">
    <property type="protein sequence ID" value="KAK8966024.1"/>
    <property type="molecule type" value="Genomic_DNA"/>
</dbReference>
<dbReference type="Proteomes" id="UP001412067">
    <property type="component" value="Unassembled WGS sequence"/>
</dbReference>
<name>A0ABR2MQQ2_9ASPA</name>
<protein>
    <submittedName>
        <fullName evidence="2">Uncharacterized protein</fullName>
    </submittedName>
</protein>
<reference evidence="2 3" key="1">
    <citation type="journal article" date="2022" name="Nat. Plants">
        <title>Genomes of leafy and leafless Platanthera orchids illuminate the evolution of mycoheterotrophy.</title>
        <authorList>
            <person name="Li M.H."/>
            <person name="Liu K.W."/>
            <person name="Li Z."/>
            <person name="Lu H.C."/>
            <person name="Ye Q.L."/>
            <person name="Zhang D."/>
            <person name="Wang J.Y."/>
            <person name="Li Y.F."/>
            <person name="Zhong Z.M."/>
            <person name="Liu X."/>
            <person name="Yu X."/>
            <person name="Liu D.K."/>
            <person name="Tu X.D."/>
            <person name="Liu B."/>
            <person name="Hao Y."/>
            <person name="Liao X.Y."/>
            <person name="Jiang Y.T."/>
            <person name="Sun W.H."/>
            <person name="Chen J."/>
            <person name="Chen Y.Q."/>
            <person name="Ai Y."/>
            <person name="Zhai J.W."/>
            <person name="Wu S.S."/>
            <person name="Zhou Z."/>
            <person name="Hsiao Y.Y."/>
            <person name="Wu W.L."/>
            <person name="Chen Y.Y."/>
            <person name="Lin Y.F."/>
            <person name="Hsu J.L."/>
            <person name="Li C.Y."/>
            <person name="Wang Z.W."/>
            <person name="Zhao X."/>
            <person name="Zhong W.Y."/>
            <person name="Ma X.K."/>
            <person name="Ma L."/>
            <person name="Huang J."/>
            <person name="Chen G.Z."/>
            <person name="Huang M.Z."/>
            <person name="Huang L."/>
            <person name="Peng D.H."/>
            <person name="Luo Y.B."/>
            <person name="Zou S.Q."/>
            <person name="Chen S.P."/>
            <person name="Lan S."/>
            <person name="Tsai W.C."/>
            <person name="Van de Peer Y."/>
            <person name="Liu Z.J."/>
        </authorList>
    </citation>
    <scope>NUCLEOTIDE SEQUENCE [LARGE SCALE GENOMIC DNA]</scope>
    <source>
        <strain evidence="2">Lor288</strain>
    </source>
</reference>
<dbReference type="Pfam" id="PF04520">
    <property type="entry name" value="Senescence_reg"/>
    <property type="match status" value="1"/>
</dbReference>
<comment type="caution">
    <text evidence="2">The sequence shown here is derived from an EMBL/GenBank/DDBJ whole genome shotgun (WGS) entry which is preliminary data.</text>
</comment>
<sequence>MSQGINFPIKRVAMEADFNKVLHQSAPMNVPAWPRGWQNLSWELGEQNDADKNDFVAEMIPLHVIVPRSHAMTFLVFEGVGRTLKGRDLRWTLLKPRNRSLWSSGSLEMGDLTLTALRRMSRTKVSGK</sequence>
<organism evidence="2 3">
    <name type="scientific">Platanthera guangdongensis</name>
    <dbReference type="NCBI Taxonomy" id="2320717"/>
    <lineage>
        <taxon>Eukaryota</taxon>
        <taxon>Viridiplantae</taxon>
        <taxon>Streptophyta</taxon>
        <taxon>Embryophyta</taxon>
        <taxon>Tracheophyta</taxon>
        <taxon>Spermatophyta</taxon>
        <taxon>Magnoliopsida</taxon>
        <taxon>Liliopsida</taxon>
        <taxon>Asparagales</taxon>
        <taxon>Orchidaceae</taxon>
        <taxon>Orchidoideae</taxon>
        <taxon>Orchideae</taxon>
        <taxon>Orchidinae</taxon>
        <taxon>Platanthera</taxon>
    </lineage>
</organism>
<accession>A0ABR2MQQ2</accession>